<comment type="caution">
    <text evidence="2">The sequence shown here is derived from an EMBL/GenBank/DDBJ whole genome shotgun (WGS) entry which is preliminary data.</text>
</comment>
<keyword evidence="3" id="KW-1185">Reference proteome</keyword>
<sequence>MSMKTLAMKPVGHDSQNNPFSRSNNLRSRTLVMEPVGHQGQNDPFSRSNEPHISLWIFVHTKFHRHLFQKFTWASIKSLAMELVGHHCQTDPFSRSNEPHMDIC</sequence>
<organism evidence="2 3">
    <name type="scientific">Solanum commersonii</name>
    <name type="common">Commerson's wild potato</name>
    <name type="synonym">Commerson's nightshade</name>
    <dbReference type="NCBI Taxonomy" id="4109"/>
    <lineage>
        <taxon>Eukaryota</taxon>
        <taxon>Viridiplantae</taxon>
        <taxon>Streptophyta</taxon>
        <taxon>Embryophyta</taxon>
        <taxon>Tracheophyta</taxon>
        <taxon>Spermatophyta</taxon>
        <taxon>Magnoliopsida</taxon>
        <taxon>eudicotyledons</taxon>
        <taxon>Gunneridae</taxon>
        <taxon>Pentapetalae</taxon>
        <taxon>asterids</taxon>
        <taxon>lamiids</taxon>
        <taxon>Solanales</taxon>
        <taxon>Solanaceae</taxon>
        <taxon>Solanoideae</taxon>
        <taxon>Solaneae</taxon>
        <taxon>Solanum</taxon>
    </lineage>
</organism>
<gene>
    <name evidence="2" type="ORF">H5410_031959</name>
</gene>
<protein>
    <submittedName>
        <fullName evidence="2">Uncharacterized protein</fullName>
    </submittedName>
</protein>
<feature type="compositionally biased region" description="Polar residues" evidence="1">
    <location>
        <begin position="14"/>
        <end position="25"/>
    </location>
</feature>
<accession>A0A9J5YKR3</accession>
<proteinExistence type="predicted"/>
<name>A0A9J5YKR3_SOLCO</name>
<dbReference type="Proteomes" id="UP000824120">
    <property type="component" value="Chromosome 6"/>
</dbReference>
<evidence type="ECO:0000256" key="1">
    <source>
        <dbReference type="SAM" id="MobiDB-lite"/>
    </source>
</evidence>
<dbReference type="EMBL" id="JACXVP010000006">
    <property type="protein sequence ID" value="KAG5600589.1"/>
    <property type="molecule type" value="Genomic_DNA"/>
</dbReference>
<evidence type="ECO:0000313" key="2">
    <source>
        <dbReference type="EMBL" id="KAG5600589.1"/>
    </source>
</evidence>
<evidence type="ECO:0000313" key="3">
    <source>
        <dbReference type="Proteomes" id="UP000824120"/>
    </source>
</evidence>
<reference evidence="2 3" key="1">
    <citation type="submission" date="2020-09" db="EMBL/GenBank/DDBJ databases">
        <title>De no assembly of potato wild relative species, Solanum commersonii.</title>
        <authorList>
            <person name="Cho K."/>
        </authorList>
    </citation>
    <scope>NUCLEOTIDE SEQUENCE [LARGE SCALE GENOMIC DNA]</scope>
    <source>
        <strain evidence="2">LZ3.2</strain>
        <tissue evidence="2">Leaf</tissue>
    </source>
</reference>
<feature type="region of interest" description="Disordered" evidence="1">
    <location>
        <begin position="1"/>
        <end position="25"/>
    </location>
</feature>
<dbReference type="AlphaFoldDB" id="A0A9J5YKR3"/>